<dbReference type="InterPro" id="IPR044068">
    <property type="entry name" value="CB"/>
</dbReference>
<dbReference type="PROSITE" id="PS51900">
    <property type="entry name" value="CB"/>
    <property type="match status" value="1"/>
</dbReference>
<dbReference type="Proteomes" id="UP000429232">
    <property type="component" value="Chromosome"/>
</dbReference>
<dbReference type="Pfam" id="PF00589">
    <property type="entry name" value="Phage_integrase"/>
    <property type="match status" value="1"/>
</dbReference>
<accession>A0A6I4HUH0</accession>
<evidence type="ECO:0000256" key="7">
    <source>
        <dbReference type="ARBA" id="ARBA00023172"/>
    </source>
</evidence>
<evidence type="ECO:0000313" key="10">
    <source>
        <dbReference type="Proteomes" id="UP000429232"/>
    </source>
</evidence>
<evidence type="ECO:0000313" key="9">
    <source>
        <dbReference type="EMBL" id="QQL50258.1"/>
    </source>
</evidence>
<dbReference type="GO" id="GO:0003677">
    <property type="term" value="F:DNA binding"/>
    <property type="evidence" value="ECO:0007669"/>
    <property type="project" value="UniProtKB-UniRule"/>
</dbReference>
<dbReference type="GO" id="GO:0005737">
    <property type="term" value="C:cytoplasm"/>
    <property type="evidence" value="ECO:0007669"/>
    <property type="project" value="UniProtKB-SubCell"/>
</dbReference>
<dbReference type="InterPro" id="IPR013762">
    <property type="entry name" value="Integrase-like_cat_sf"/>
</dbReference>
<dbReference type="GO" id="GO:0015074">
    <property type="term" value="P:DNA integration"/>
    <property type="evidence" value="ECO:0007669"/>
    <property type="project" value="UniProtKB-KW"/>
</dbReference>
<dbReference type="AlphaFoldDB" id="A0A6I4HUH0"/>
<reference evidence="9 10" key="1">
    <citation type="submission" date="2020-12" db="EMBL/GenBank/DDBJ databases">
        <title>HMF7856_wgs.fasta genome submission.</title>
        <authorList>
            <person name="Kang H."/>
            <person name="Kim H."/>
            <person name="Joh K."/>
        </authorList>
    </citation>
    <scope>NUCLEOTIDE SEQUENCE [LARGE SCALE GENOMIC DNA]</scope>
    <source>
        <strain evidence="9 10">HMF7856</strain>
    </source>
</reference>
<evidence type="ECO:0000256" key="1">
    <source>
        <dbReference type="ARBA" id="ARBA00004496"/>
    </source>
</evidence>
<dbReference type="RefSeq" id="WP_157522638.1">
    <property type="nucleotide sequence ID" value="NZ_CP066775.1"/>
</dbReference>
<dbReference type="GO" id="GO:0006310">
    <property type="term" value="P:DNA recombination"/>
    <property type="evidence" value="ECO:0007669"/>
    <property type="project" value="UniProtKB-KW"/>
</dbReference>
<protein>
    <submittedName>
        <fullName evidence="9">Tyrosine-type recombinase/integrase</fullName>
    </submittedName>
</protein>
<dbReference type="SUPFAM" id="SSF56349">
    <property type="entry name" value="DNA breaking-rejoining enzymes"/>
    <property type="match status" value="1"/>
</dbReference>
<organism evidence="9 10">
    <name type="scientific">Mucilaginibacter ginkgonis</name>
    <dbReference type="NCBI Taxonomy" id="2682091"/>
    <lineage>
        <taxon>Bacteria</taxon>
        <taxon>Pseudomonadati</taxon>
        <taxon>Bacteroidota</taxon>
        <taxon>Sphingobacteriia</taxon>
        <taxon>Sphingobacteriales</taxon>
        <taxon>Sphingobacteriaceae</taxon>
        <taxon>Mucilaginibacter</taxon>
    </lineage>
</organism>
<dbReference type="Gene3D" id="1.10.443.10">
    <property type="entry name" value="Intergrase catalytic core"/>
    <property type="match status" value="1"/>
</dbReference>
<keyword evidence="5" id="KW-0229">DNA integration</keyword>
<keyword evidence="4" id="KW-0159">Chromosome partition</keyword>
<gene>
    <name evidence="9" type="ORF">GO620_002045</name>
</gene>
<dbReference type="InterPro" id="IPR010998">
    <property type="entry name" value="Integrase_recombinase_N"/>
</dbReference>
<dbReference type="EMBL" id="CP066775">
    <property type="protein sequence ID" value="QQL50258.1"/>
    <property type="molecule type" value="Genomic_DNA"/>
</dbReference>
<evidence type="ECO:0000256" key="2">
    <source>
        <dbReference type="ARBA" id="ARBA00022490"/>
    </source>
</evidence>
<keyword evidence="6" id="KW-0238">DNA-binding</keyword>
<dbReference type="PROSITE" id="PS51898">
    <property type="entry name" value="TYR_RECOMBINASE"/>
    <property type="match status" value="1"/>
</dbReference>
<sequence length="313" mass="36048">MLNLKQAITDFSNHCRYEKNLSLKSIRCYEIDLLQFTKFIEAQNFPSQINCIDKIHFKAYLKELSRWKPKTVKRKVATLKAMFNYLEFEDLIISNPLRKIKIQIKEPQFLPKALTLLESHALLSKTYDFLADKKRSAYSYQEALRNTAVIELLFATGARVSEISGLLHSSVDLESGLVTFFGKGGKQRMIQICNLDVLKILRAYCKHSKNNLSDGKFLLVNRLGNKLSDQSIRILVRNLASKANITKRVTPHMLRHTFATLLLENNVDIKYIQSMLGHSSIMTTQIYTHVSLEKQKQILADKHPRMNFSLSIP</sequence>
<dbReference type="PANTHER" id="PTHR30349:SF77">
    <property type="entry name" value="TYROSINE RECOMBINASE XERC"/>
    <property type="match status" value="1"/>
</dbReference>
<keyword evidence="8" id="KW-0131">Cell cycle</keyword>
<evidence type="ECO:0000256" key="4">
    <source>
        <dbReference type="ARBA" id="ARBA00022829"/>
    </source>
</evidence>
<dbReference type="GO" id="GO:0051301">
    <property type="term" value="P:cell division"/>
    <property type="evidence" value="ECO:0007669"/>
    <property type="project" value="UniProtKB-KW"/>
</dbReference>
<name>A0A6I4HUH0_9SPHI</name>
<dbReference type="InterPro" id="IPR004107">
    <property type="entry name" value="Integrase_SAM-like_N"/>
</dbReference>
<evidence type="ECO:0000256" key="5">
    <source>
        <dbReference type="ARBA" id="ARBA00022908"/>
    </source>
</evidence>
<dbReference type="Pfam" id="PF02899">
    <property type="entry name" value="Phage_int_SAM_1"/>
    <property type="match status" value="1"/>
</dbReference>
<dbReference type="KEGG" id="mgik:GO620_002045"/>
<dbReference type="InterPro" id="IPR011010">
    <property type="entry name" value="DNA_brk_join_enz"/>
</dbReference>
<keyword evidence="10" id="KW-1185">Reference proteome</keyword>
<evidence type="ECO:0000256" key="3">
    <source>
        <dbReference type="ARBA" id="ARBA00022618"/>
    </source>
</evidence>
<evidence type="ECO:0000256" key="8">
    <source>
        <dbReference type="ARBA" id="ARBA00023306"/>
    </source>
</evidence>
<dbReference type="GO" id="GO:0007059">
    <property type="term" value="P:chromosome segregation"/>
    <property type="evidence" value="ECO:0007669"/>
    <property type="project" value="UniProtKB-KW"/>
</dbReference>
<keyword evidence="2" id="KW-0963">Cytoplasm</keyword>
<comment type="subcellular location">
    <subcellularLocation>
        <location evidence="1">Cytoplasm</location>
    </subcellularLocation>
</comment>
<keyword evidence="3" id="KW-0132">Cell division</keyword>
<keyword evidence="7" id="KW-0233">DNA recombination</keyword>
<proteinExistence type="predicted"/>
<evidence type="ECO:0000256" key="6">
    <source>
        <dbReference type="ARBA" id="ARBA00023125"/>
    </source>
</evidence>
<dbReference type="Gene3D" id="1.10.150.130">
    <property type="match status" value="1"/>
</dbReference>
<dbReference type="InterPro" id="IPR050090">
    <property type="entry name" value="Tyrosine_recombinase_XerCD"/>
</dbReference>
<dbReference type="PANTHER" id="PTHR30349">
    <property type="entry name" value="PHAGE INTEGRASE-RELATED"/>
    <property type="match status" value="1"/>
</dbReference>
<dbReference type="InterPro" id="IPR002104">
    <property type="entry name" value="Integrase_catalytic"/>
</dbReference>